<evidence type="ECO:0000313" key="4">
    <source>
        <dbReference type="EMBL" id="MEQ7849520.1"/>
    </source>
</evidence>
<dbReference type="EMBL" id="JBEGDP010000044">
    <property type="protein sequence ID" value="MEQ7849520.1"/>
    <property type="molecule type" value="Genomic_DNA"/>
</dbReference>
<dbReference type="PANTHER" id="PTHR43877">
    <property type="entry name" value="AMINOALKYLPHOSPHONATE N-ACETYLTRANSFERASE-RELATED-RELATED"/>
    <property type="match status" value="1"/>
</dbReference>
<dbReference type="InterPro" id="IPR000182">
    <property type="entry name" value="GNAT_dom"/>
</dbReference>
<protein>
    <submittedName>
        <fullName evidence="4">GNAT family N-acetyltransferase</fullName>
        <ecNumber evidence="4">2.3.1.-</ecNumber>
    </submittedName>
</protein>
<dbReference type="Gene3D" id="3.40.630.30">
    <property type="match status" value="1"/>
</dbReference>
<dbReference type="Pfam" id="PF00583">
    <property type="entry name" value="Acetyltransf_1"/>
    <property type="match status" value="1"/>
</dbReference>
<dbReference type="InterPro" id="IPR016181">
    <property type="entry name" value="Acyl_CoA_acyltransferase"/>
</dbReference>
<organism evidence="4 5">
    <name type="scientific">Nocardioides kribbensis</name>
    <dbReference type="NCBI Taxonomy" id="305517"/>
    <lineage>
        <taxon>Bacteria</taxon>
        <taxon>Bacillati</taxon>
        <taxon>Actinomycetota</taxon>
        <taxon>Actinomycetes</taxon>
        <taxon>Propionibacteriales</taxon>
        <taxon>Nocardioidaceae</taxon>
        <taxon>Nocardioides</taxon>
    </lineage>
</organism>
<dbReference type="InterPro" id="IPR050832">
    <property type="entry name" value="Bact_Acetyltransf"/>
</dbReference>
<feature type="domain" description="N-acetyltransferase" evidence="3">
    <location>
        <begin position="4"/>
        <end position="168"/>
    </location>
</feature>
<evidence type="ECO:0000256" key="1">
    <source>
        <dbReference type="ARBA" id="ARBA00022679"/>
    </source>
</evidence>
<name>A0ABV1P444_9ACTN</name>
<dbReference type="SUPFAM" id="SSF55729">
    <property type="entry name" value="Acyl-CoA N-acyltransferases (Nat)"/>
    <property type="match status" value="1"/>
</dbReference>
<proteinExistence type="predicted"/>
<keyword evidence="5" id="KW-1185">Reference proteome</keyword>
<keyword evidence="2 4" id="KW-0012">Acyltransferase</keyword>
<comment type="caution">
    <text evidence="4">The sequence shown here is derived from an EMBL/GenBank/DDBJ whole genome shotgun (WGS) entry which is preliminary data.</text>
</comment>
<reference evidence="4 5" key="1">
    <citation type="submission" date="2024-02" db="EMBL/GenBank/DDBJ databases">
        <title>Full genome sequence of Nocardioides kribbensis.</title>
        <authorList>
            <person name="Poletto B.L."/>
            <person name="Silva G."/>
            <person name="Galante D."/>
            <person name="Campos K.R."/>
            <person name="Santos M.B.N."/>
            <person name="Sacchi C.T."/>
        </authorList>
    </citation>
    <scope>NUCLEOTIDE SEQUENCE [LARGE SCALE GENOMIC DNA]</scope>
    <source>
        <strain evidence="4 5">O4R</strain>
    </source>
</reference>
<dbReference type="PROSITE" id="PS51186">
    <property type="entry name" value="GNAT"/>
    <property type="match status" value="1"/>
</dbReference>
<dbReference type="EC" id="2.3.1.-" evidence="4"/>
<dbReference type="RefSeq" id="WP_349805749.1">
    <property type="nucleotide sequence ID" value="NZ_JBEGDP010000044.1"/>
</dbReference>
<evidence type="ECO:0000313" key="5">
    <source>
        <dbReference type="Proteomes" id="UP001482520"/>
    </source>
</evidence>
<dbReference type="Proteomes" id="UP001482520">
    <property type="component" value="Unassembled WGS sequence"/>
</dbReference>
<sequence>MSGALVRRAVPGDLDAVAGLEREGLGDDAWSEALVAAGLAGDLPTVAYLVAQDGSEVVGHAVVSLPLPATSAADPGLDPDPDTDPDPAELQRLAVAADRRRGGLASALLEAVAALAREAGAERLLLEVREDNAGARAFYAARGFGEIARRSRYYRDGTAAVVLERALVGPETKVWTVS</sequence>
<evidence type="ECO:0000259" key="3">
    <source>
        <dbReference type="PROSITE" id="PS51186"/>
    </source>
</evidence>
<keyword evidence="1 4" id="KW-0808">Transferase</keyword>
<evidence type="ECO:0000256" key="2">
    <source>
        <dbReference type="ARBA" id="ARBA00023315"/>
    </source>
</evidence>
<dbReference type="GO" id="GO:0016746">
    <property type="term" value="F:acyltransferase activity"/>
    <property type="evidence" value="ECO:0007669"/>
    <property type="project" value="UniProtKB-KW"/>
</dbReference>
<gene>
    <name evidence="4" type="ORF">V6R90_19765</name>
</gene>
<accession>A0ABV1P444</accession>